<dbReference type="SUPFAM" id="SSF53335">
    <property type="entry name" value="S-adenosyl-L-methionine-dependent methyltransferases"/>
    <property type="match status" value="1"/>
</dbReference>
<name>A0A1H7V2R2_9BURK</name>
<dbReference type="InterPro" id="IPR029063">
    <property type="entry name" value="SAM-dependent_MTases_sf"/>
</dbReference>
<keyword evidence="3" id="KW-1185">Reference proteome</keyword>
<dbReference type="Pfam" id="PF08241">
    <property type="entry name" value="Methyltransf_11"/>
    <property type="match status" value="1"/>
</dbReference>
<dbReference type="RefSeq" id="WP_167627052.1">
    <property type="nucleotide sequence ID" value="NZ_FNSR01000001.1"/>
</dbReference>
<dbReference type="GO" id="GO:0008757">
    <property type="term" value="F:S-adenosylmethionine-dependent methyltransferase activity"/>
    <property type="evidence" value="ECO:0007669"/>
    <property type="project" value="InterPro"/>
</dbReference>
<dbReference type="AlphaFoldDB" id="A0A1H7V2R2"/>
<evidence type="ECO:0000313" key="3">
    <source>
        <dbReference type="Proteomes" id="UP000199120"/>
    </source>
</evidence>
<dbReference type="EMBL" id="FOAJ01000022">
    <property type="protein sequence ID" value="SEM03135.1"/>
    <property type="molecule type" value="Genomic_DNA"/>
</dbReference>
<feature type="domain" description="Methyltransferase type 11" evidence="1">
    <location>
        <begin position="111"/>
        <end position="157"/>
    </location>
</feature>
<gene>
    <name evidence="2" type="ORF">SAMN05192542_12210</name>
</gene>
<dbReference type="STRING" id="416943.SAMN05445871_2621"/>
<keyword evidence="2" id="KW-0489">Methyltransferase</keyword>
<reference evidence="3" key="1">
    <citation type="submission" date="2016-10" db="EMBL/GenBank/DDBJ databases">
        <authorList>
            <person name="Varghese N."/>
            <person name="Submissions S."/>
        </authorList>
    </citation>
    <scope>NUCLEOTIDE SEQUENCE [LARGE SCALE GENOMIC DNA]</scope>
    <source>
        <strain evidence="3">LMG 26416</strain>
    </source>
</reference>
<dbReference type="InterPro" id="IPR013216">
    <property type="entry name" value="Methyltransf_11"/>
</dbReference>
<accession>A0A1H7V2R2</accession>
<keyword evidence="2" id="KW-0808">Transferase</keyword>
<organism evidence="2 3">
    <name type="scientific">Paraburkholderia caballeronis</name>
    <dbReference type="NCBI Taxonomy" id="416943"/>
    <lineage>
        <taxon>Bacteria</taxon>
        <taxon>Pseudomonadati</taxon>
        <taxon>Pseudomonadota</taxon>
        <taxon>Betaproteobacteria</taxon>
        <taxon>Burkholderiales</taxon>
        <taxon>Burkholderiaceae</taxon>
        <taxon>Paraburkholderia</taxon>
    </lineage>
</organism>
<dbReference type="Proteomes" id="UP000199120">
    <property type="component" value="Unassembled WGS sequence"/>
</dbReference>
<dbReference type="Gene3D" id="3.40.50.150">
    <property type="entry name" value="Vaccinia Virus protein VP39"/>
    <property type="match status" value="1"/>
</dbReference>
<protein>
    <submittedName>
        <fullName evidence="2">Methyltransferase domain-containing protein</fullName>
    </submittedName>
</protein>
<evidence type="ECO:0000313" key="2">
    <source>
        <dbReference type="EMBL" id="SEM03135.1"/>
    </source>
</evidence>
<evidence type="ECO:0000259" key="1">
    <source>
        <dbReference type="Pfam" id="PF08241"/>
    </source>
</evidence>
<sequence length="260" mass="29609">MEDNAAPLTDELANLLERVKPFAERTCSICGFRGYFGNCGRPPRIDALCPACGSMERHRLFWLWYAKNDDKLLAPVLHFAPEAILEREFRKKSGSMPGAYRTADLYGVADLKLDIEAIDVESESVGTVICNHVLEHVDDRLALAEIHRILMNHGVLIASVPLIEGWEQTYENDAVTTDAQRDLHFGQADHVRYYGRDFRDRLSEAGFVFEEVTADGASVVEFGLLRGEKFFICRKAETEQHHRDAGLVTRLKRWLRSRAW</sequence>
<dbReference type="GO" id="GO:0032259">
    <property type="term" value="P:methylation"/>
    <property type="evidence" value="ECO:0007669"/>
    <property type="project" value="UniProtKB-KW"/>
</dbReference>
<proteinExistence type="predicted"/>